<dbReference type="SMART" id="SM01041">
    <property type="entry name" value="BRO1"/>
    <property type="match status" value="1"/>
</dbReference>
<dbReference type="Gene3D" id="1.25.40.280">
    <property type="entry name" value="alix/aip1 like domains"/>
    <property type="match status" value="1"/>
</dbReference>
<evidence type="ECO:0000313" key="4">
    <source>
        <dbReference type="WBParaSite" id="Pan_g8009.t1"/>
    </source>
</evidence>
<feature type="compositionally biased region" description="Pro residues" evidence="1">
    <location>
        <begin position="836"/>
        <end position="845"/>
    </location>
</feature>
<evidence type="ECO:0000313" key="3">
    <source>
        <dbReference type="Proteomes" id="UP000492821"/>
    </source>
</evidence>
<feature type="region of interest" description="Disordered" evidence="1">
    <location>
        <begin position="710"/>
        <end position="860"/>
    </location>
</feature>
<sequence length="860" mass="95081">MASFIAIDLKKTHEVDLTNSLKSHVEGMKLTPELNAEFIEGLTELNKLRSKATSQNIDRTEQSLQLLERYYDQLKAIENKLPITANVNPIAFKWKDAFDKGFFGRASLTLSEGSYERACVLFNVGALMSQVAASQANTNDDGLRSAAGLFQKAAGVFAHLKDTVLSLIQQEPTSDLMPETLAVLSALMLAQAQECVFHKASKDSMKPTAIVKVANMGASLYAEVHMLMGRDVVKGIFDKDWVQTVAAKQRALEAAANFYAAQVAADESAFGVQICRLLEAVKISDELKGSNVENQIPVLRGAAAALKSAQRDNDFIYRERIPDIKTLEPLAKATVVKAIPLDGPLSPRFKDLFESLVPVSIQNALSAFEARKTEVVNVETGRLREYTQLMNAQLTSMNLPAALDDVINHEKCPESIRHKSSKVKTCGGAPSIVSKMDELPSLYKRNEEILNETARILAEEKNTDDNLRNQFREKWTRLASDKLTGPLSQEIAKYRGIMNNAQSADQLVKTKYEQNRWGIELLSRPENELKDAIPGLGNLGGAQSSQTITELRELIARTGEIKTERENLEKSIKNVRFDMSGEFLQSMSGSDVVNEETLSNSKIQQLLGPLKDNVAKSIAEQEVVMDKIQQLNKRFVDEKAGSGTAERDNVLKTLATAYDSYFELEGNLKEGTKFYNDLTPMLLRLQQKANDFCFARQTEKDDLMKQVQQNIVSGGGGGGKAPPPRPPPPSANLAAHEPPPSVPSHGSAPPPPNHGQPGGYPLPPPQHQPPQYHQPQQPYPQQPPHNPYMQYQPGGYGYPPPQPYAYNAQPYAPQGYQPYPMQPQQQQYTPYQAPLPQTPQPPYPTGNPTHPTPNNTNPFM</sequence>
<reference evidence="3" key="1">
    <citation type="journal article" date="2013" name="Genetics">
        <title>The draft genome and transcriptome of Panagrellus redivivus are shaped by the harsh demands of a free-living lifestyle.</title>
        <authorList>
            <person name="Srinivasan J."/>
            <person name="Dillman A.R."/>
            <person name="Macchietto M.G."/>
            <person name="Heikkinen L."/>
            <person name="Lakso M."/>
            <person name="Fracchia K.M."/>
            <person name="Antoshechkin I."/>
            <person name="Mortazavi A."/>
            <person name="Wong G."/>
            <person name="Sternberg P.W."/>
        </authorList>
    </citation>
    <scope>NUCLEOTIDE SEQUENCE [LARGE SCALE GENOMIC DNA]</scope>
    <source>
        <strain evidence="3">MT8872</strain>
    </source>
</reference>
<dbReference type="GO" id="GO:0000281">
    <property type="term" value="P:mitotic cytokinesis"/>
    <property type="evidence" value="ECO:0007669"/>
    <property type="project" value="TreeGrafter"/>
</dbReference>
<accession>A0A7E4W7L0</accession>
<evidence type="ECO:0000259" key="2">
    <source>
        <dbReference type="PROSITE" id="PS51180"/>
    </source>
</evidence>
<feature type="compositionally biased region" description="Low complexity" evidence="1">
    <location>
        <begin position="804"/>
        <end position="835"/>
    </location>
</feature>
<dbReference type="PANTHER" id="PTHR23030:SF39">
    <property type="entry name" value="PROGRAMMED CELL DEATH 6-INTERACTING PROTEIN"/>
    <property type="match status" value="1"/>
</dbReference>
<dbReference type="InterPro" id="IPR038499">
    <property type="entry name" value="BRO1_sf"/>
</dbReference>
<keyword evidence="3" id="KW-1185">Reference proteome</keyword>
<dbReference type="Gene3D" id="1.20.140.50">
    <property type="entry name" value="alix/aip1 like domains"/>
    <property type="match status" value="1"/>
</dbReference>
<feature type="domain" description="BRO1" evidence="2">
    <location>
        <begin position="3"/>
        <end position="390"/>
    </location>
</feature>
<dbReference type="InterPro" id="IPR004328">
    <property type="entry name" value="BRO1_dom"/>
</dbReference>
<dbReference type="PANTHER" id="PTHR23030">
    <property type="entry name" value="PCD6 INTERACTING PROTEIN-RELATED"/>
    <property type="match status" value="1"/>
</dbReference>
<feature type="compositionally biased region" description="Pro residues" evidence="1">
    <location>
        <begin position="737"/>
        <end position="768"/>
    </location>
</feature>
<proteinExistence type="predicted"/>
<dbReference type="AlphaFoldDB" id="A0A7E4W7L0"/>
<feature type="compositionally biased region" description="Low complexity" evidence="1">
    <location>
        <begin position="846"/>
        <end position="860"/>
    </location>
</feature>
<dbReference type="GO" id="GO:0005768">
    <property type="term" value="C:endosome"/>
    <property type="evidence" value="ECO:0007669"/>
    <property type="project" value="TreeGrafter"/>
</dbReference>
<dbReference type="Gene3D" id="1.20.120.560">
    <property type="entry name" value="alix/aip1 in complex with the ypdl late domain"/>
    <property type="match status" value="1"/>
</dbReference>
<dbReference type="Proteomes" id="UP000492821">
    <property type="component" value="Unassembled WGS sequence"/>
</dbReference>
<organism evidence="3 4">
    <name type="scientific">Panagrellus redivivus</name>
    <name type="common">Microworm</name>
    <dbReference type="NCBI Taxonomy" id="6233"/>
    <lineage>
        <taxon>Eukaryota</taxon>
        <taxon>Metazoa</taxon>
        <taxon>Ecdysozoa</taxon>
        <taxon>Nematoda</taxon>
        <taxon>Chromadorea</taxon>
        <taxon>Rhabditida</taxon>
        <taxon>Tylenchina</taxon>
        <taxon>Panagrolaimomorpha</taxon>
        <taxon>Panagrolaimoidea</taxon>
        <taxon>Panagrolaimidae</taxon>
        <taxon>Panagrellus</taxon>
    </lineage>
</organism>
<feature type="compositionally biased region" description="Pro residues" evidence="1">
    <location>
        <begin position="721"/>
        <end position="730"/>
    </location>
</feature>
<feature type="compositionally biased region" description="Pro residues" evidence="1">
    <location>
        <begin position="777"/>
        <end position="786"/>
    </location>
</feature>
<dbReference type="Pfam" id="PF13949">
    <property type="entry name" value="ALIX_LYPXL_bnd"/>
    <property type="match status" value="1"/>
</dbReference>
<dbReference type="Pfam" id="PF03097">
    <property type="entry name" value="BRO1"/>
    <property type="match status" value="1"/>
</dbReference>
<dbReference type="PROSITE" id="PS51180">
    <property type="entry name" value="BRO1"/>
    <property type="match status" value="1"/>
</dbReference>
<evidence type="ECO:0000256" key="1">
    <source>
        <dbReference type="SAM" id="MobiDB-lite"/>
    </source>
</evidence>
<protein>
    <submittedName>
        <fullName evidence="4">BRO1 domain-containing protein</fullName>
    </submittedName>
</protein>
<dbReference type="WBParaSite" id="Pan_g8009.t1">
    <property type="protein sequence ID" value="Pan_g8009.t1"/>
    <property type="gene ID" value="Pan_g8009"/>
</dbReference>
<dbReference type="InterPro" id="IPR025304">
    <property type="entry name" value="ALIX_V_dom"/>
</dbReference>
<reference evidence="4" key="2">
    <citation type="submission" date="2020-10" db="UniProtKB">
        <authorList>
            <consortium name="WormBaseParasite"/>
        </authorList>
    </citation>
    <scope>IDENTIFICATION</scope>
</reference>
<name>A0A7E4W7L0_PANRE</name>